<evidence type="ECO:0000256" key="3">
    <source>
        <dbReference type="ARBA" id="ARBA00022519"/>
    </source>
</evidence>
<dbReference type="Proteomes" id="UP001163255">
    <property type="component" value="Chromosome"/>
</dbReference>
<reference evidence="7" key="1">
    <citation type="submission" date="2022-10" db="EMBL/GenBank/DDBJ databases">
        <title>Completed Genome Sequence of two octocoral isolated bacterium, Endozoicomonas euniceicola EF212T and Endozoicomonas gorgoniicola PS125T.</title>
        <authorList>
            <person name="Chiou Y.-J."/>
            <person name="Chen Y.-H."/>
        </authorList>
    </citation>
    <scope>NUCLEOTIDE SEQUENCE</scope>
    <source>
        <strain evidence="7">EF212</strain>
    </source>
</reference>
<organism evidence="7 8">
    <name type="scientific">Endozoicomonas euniceicola</name>
    <dbReference type="NCBI Taxonomy" id="1234143"/>
    <lineage>
        <taxon>Bacteria</taxon>
        <taxon>Pseudomonadati</taxon>
        <taxon>Pseudomonadota</taxon>
        <taxon>Gammaproteobacteria</taxon>
        <taxon>Oceanospirillales</taxon>
        <taxon>Endozoicomonadaceae</taxon>
        <taxon>Endozoicomonas</taxon>
    </lineage>
</organism>
<gene>
    <name evidence="7" type="ORF">NX720_05020</name>
</gene>
<evidence type="ECO:0000256" key="2">
    <source>
        <dbReference type="ARBA" id="ARBA00022475"/>
    </source>
</evidence>
<evidence type="ECO:0000256" key="1">
    <source>
        <dbReference type="ARBA" id="ARBA00004533"/>
    </source>
</evidence>
<evidence type="ECO:0000256" key="5">
    <source>
        <dbReference type="ARBA" id="ARBA00023136"/>
    </source>
</evidence>
<evidence type="ECO:0000313" key="8">
    <source>
        <dbReference type="Proteomes" id="UP001163255"/>
    </source>
</evidence>
<evidence type="ECO:0000256" key="6">
    <source>
        <dbReference type="ARBA" id="ARBA00023315"/>
    </source>
</evidence>
<dbReference type="RefSeq" id="WP_262599810.1">
    <property type="nucleotide sequence ID" value="NZ_CP103300.1"/>
</dbReference>
<evidence type="ECO:0000313" key="7">
    <source>
        <dbReference type="EMBL" id="UYM17288.1"/>
    </source>
</evidence>
<keyword evidence="8" id="KW-1185">Reference proteome</keyword>
<dbReference type="CDD" id="cd07984">
    <property type="entry name" value="LPLAT_LABLAT-like"/>
    <property type="match status" value="1"/>
</dbReference>
<name>A0ABY6GWX9_9GAMM</name>
<evidence type="ECO:0000256" key="4">
    <source>
        <dbReference type="ARBA" id="ARBA00022679"/>
    </source>
</evidence>
<dbReference type="Pfam" id="PF03279">
    <property type="entry name" value="Lip_A_acyltrans"/>
    <property type="match status" value="1"/>
</dbReference>
<sequence length="283" mass="32380">MFTSWKEVAAERTVSALSYLPDVFWNGIGQAGAWLLDRQKGHIARASIKLAMPDIDPQRSHQIAREAARHSLNYVLSLPRLKHTRYQLHNLTTVQEAVAEDRGVIIISLHTGPPDLGTMALTQEGIQTKTVIGAGKQSPWLNSLGRSALQRAGIQFIQRGNPIAVLQAIKQKYAVFLYSDMRAKEMPVTFFGQKTSAPASGIYTAMLSKSPILFHYCTLADNGEWQLHFERFDIELKDNRNNSVQHNLQRLIYKMEAVIREHPELWIWHYDRFKLKKKIRKHE</sequence>
<dbReference type="PANTHER" id="PTHR30606:SF9">
    <property type="entry name" value="LIPID A BIOSYNTHESIS LAUROYLTRANSFERASE"/>
    <property type="match status" value="1"/>
</dbReference>
<comment type="subcellular location">
    <subcellularLocation>
        <location evidence="1">Cell inner membrane</location>
    </subcellularLocation>
</comment>
<evidence type="ECO:0008006" key="9">
    <source>
        <dbReference type="Google" id="ProtNLM"/>
    </source>
</evidence>
<keyword evidence="5" id="KW-0472">Membrane</keyword>
<keyword evidence="4" id="KW-0808">Transferase</keyword>
<keyword evidence="2" id="KW-1003">Cell membrane</keyword>
<protein>
    <recommendedName>
        <fullName evidence="9">Lipid A biosynthesis acyltransferase</fullName>
    </recommendedName>
</protein>
<keyword evidence="6" id="KW-0012">Acyltransferase</keyword>
<keyword evidence="3" id="KW-0997">Cell inner membrane</keyword>
<accession>A0ABY6GWX9</accession>
<proteinExistence type="predicted"/>
<dbReference type="PANTHER" id="PTHR30606">
    <property type="entry name" value="LIPID A BIOSYNTHESIS LAUROYL ACYLTRANSFERASE"/>
    <property type="match status" value="1"/>
</dbReference>
<dbReference type="InterPro" id="IPR004960">
    <property type="entry name" value="LipA_acyltrans"/>
</dbReference>
<dbReference type="EMBL" id="CP103300">
    <property type="protein sequence ID" value="UYM17288.1"/>
    <property type="molecule type" value="Genomic_DNA"/>
</dbReference>